<evidence type="ECO:0000256" key="1">
    <source>
        <dbReference type="ARBA" id="ARBA00009798"/>
    </source>
</evidence>
<evidence type="ECO:0000256" key="3">
    <source>
        <dbReference type="ARBA" id="ARBA00023239"/>
    </source>
</evidence>
<dbReference type="CDD" id="cd00002">
    <property type="entry name" value="YbaK_deacylase"/>
    <property type="match status" value="1"/>
</dbReference>
<dbReference type="PIRSF" id="PIRSF006181">
    <property type="entry name" value="EbsC_YbaK"/>
    <property type="match status" value="1"/>
</dbReference>
<gene>
    <name evidence="6" type="ORF">HMPREF3233_00231</name>
</gene>
<protein>
    <recommendedName>
        <fullName evidence="4">Cys-tRNA(Pro)/Cys-tRNA(Cys) deacylase</fullName>
        <ecNumber evidence="4">4.2.-.-</ecNumber>
    </recommendedName>
</protein>
<evidence type="ECO:0000259" key="5">
    <source>
        <dbReference type="Pfam" id="PF04073"/>
    </source>
</evidence>
<dbReference type="STRING" id="39777.B7L28_03145"/>
<comment type="similarity">
    <text evidence="1 4">Belongs to the prolyl-tRNA editing family. YbaK/EbsC subfamily.</text>
</comment>
<dbReference type="PATRIC" id="fig|39777.7.peg.223"/>
<name>A0A133S6Z2_9FIRM</name>
<keyword evidence="2 4" id="KW-0648">Protein biosynthesis</keyword>
<evidence type="ECO:0000313" key="7">
    <source>
        <dbReference type="Proteomes" id="UP000070226"/>
    </source>
</evidence>
<evidence type="ECO:0000256" key="2">
    <source>
        <dbReference type="ARBA" id="ARBA00022917"/>
    </source>
</evidence>
<dbReference type="GO" id="GO:0002161">
    <property type="term" value="F:aminoacyl-tRNA deacylase activity"/>
    <property type="evidence" value="ECO:0007669"/>
    <property type="project" value="InterPro"/>
</dbReference>
<dbReference type="GO" id="GO:0006412">
    <property type="term" value="P:translation"/>
    <property type="evidence" value="ECO:0007669"/>
    <property type="project" value="UniProtKB-KW"/>
</dbReference>
<dbReference type="AlphaFoldDB" id="A0A133S6Z2"/>
<accession>A0A133S6Z2</accession>
<evidence type="ECO:0000313" key="6">
    <source>
        <dbReference type="EMBL" id="KXA65461.1"/>
    </source>
</evidence>
<dbReference type="EMBL" id="LRQT01000004">
    <property type="protein sequence ID" value="KXA65461.1"/>
    <property type="molecule type" value="Genomic_DNA"/>
</dbReference>
<dbReference type="NCBIfam" id="TIGR00011">
    <property type="entry name" value="YbaK_EbsC"/>
    <property type="match status" value="1"/>
</dbReference>
<dbReference type="SUPFAM" id="SSF55826">
    <property type="entry name" value="YbaK/ProRS associated domain"/>
    <property type="match status" value="1"/>
</dbReference>
<feature type="domain" description="YbaK/aminoacyl-tRNA synthetase-associated" evidence="5">
    <location>
        <begin position="39"/>
        <end position="149"/>
    </location>
</feature>
<dbReference type="Proteomes" id="UP000070226">
    <property type="component" value="Unassembled WGS sequence"/>
</dbReference>
<dbReference type="InterPro" id="IPR004369">
    <property type="entry name" value="Prolyl-tRNA_editing_YbaK/EbsC"/>
</dbReference>
<proteinExistence type="inferred from homology"/>
<dbReference type="PANTHER" id="PTHR30411:SF0">
    <property type="entry name" value="CYS-TRNA(PRO)_CYS-TRNA(CYS) DEACYLASE YBAK"/>
    <property type="match status" value="1"/>
</dbReference>
<dbReference type="GO" id="GO:0016829">
    <property type="term" value="F:lyase activity"/>
    <property type="evidence" value="ECO:0007669"/>
    <property type="project" value="UniProtKB-KW"/>
</dbReference>
<reference evidence="6 7" key="1">
    <citation type="submission" date="2016-01" db="EMBL/GenBank/DDBJ databases">
        <authorList>
            <person name="Oliw E.H."/>
        </authorList>
    </citation>
    <scope>NUCLEOTIDE SEQUENCE [LARGE SCALE GENOMIC DNA]</scope>
    <source>
        <strain evidence="6 7">CMW7756B</strain>
    </source>
</reference>
<comment type="caution">
    <text evidence="6">The sequence shown here is derived from an EMBL/GenBank/DDBJ whole genome shotgun (WGS) entry which is preliminary data.</text>
</comment>
<dbReference type="InterPro" id="IPR036754">
    <property type="entry name" value="YbaK/aa-tRNA-synt-asso_dom_sf"/>
</dbReference>
<evidence type="ECO:0000256" key="4">
    <source>
        <dbReference type="PIRNR" id="PIRNR006181"/>
    </source>
</evidence>
<dbReference type="InterPro" id="IPR007214">
    <property type="entry name" value="YbaK/aa-tRNA-synth-assoc-dom"/>
</dbReference>
<organism evidence="6">
    <name type="scientific">Veillonella atypica</name>
    <dbReference type="NCBI Taxonomy" id="39777"/>
    <lineage>
        <taxon>Bacteria</taxon>
        <taxon>Bacillati</taxon>
        <taxon>Bacillota</taxon>
        <taxon>Negativicutes</taxon>
        <taxon>Veillonellales</taxon>
        <taxon>Veillonellaceae</taxon>
        <taxon>Veillonella</taxon>
    </lineage>
</organism>
<keyword evidence="3 4" id="KW-0456">Lyase</keyword>
<dbReference type="EC" id="4.2.-.-" evidence="4"/>
<dbReference type="PANTHER" id="PTHR30411">
    <property type="entry name" value="CYTOPLASMIC PROTEIN"/>
    <property type="match status" value="1"/>
</dbReference>
<sequence>MSKEKHKKTNALRILDTHHIAYTIDEYEWSEERGQGIHVADELGLDEKEVFKTLVGKGDKTGYVVFCIPVAEELDMKQAARVSGNKSVELIHVKDLLGITGYLRGGCSPVGMKKLFPTYFDETMQAQEAVYVSAGLRGMQMHVNPQDLQSVVNAEFVPLTMKH</sequence>
<dbReference type="Pfam" id="PF04073">
    <property type="entry name" value="tRNA_edit"/>
    <property type="match status" value="1"/>
</dbReference>
<dbReference type="RefSeq" id="WP_009660892.1">
    <property type="nucleotide sequence ID" value="NZ_CACRUN010000005.1"/>
</dbReference>
<dbReference type="Gene3D" id="3.90.960.10">
    <property type="entry name" value="YbaK/aminoacyl-tRNA synthetase-associated domain"/>
    <property type="match status" value="1"/>
</dbReference>